<sequence>MEFRELRIPGSWEVTPRQFSDDRGVFLEWFKQETFTSTTGQRFELEQANWSVSGEGALRGIHFADVPPGQAKYVTCVRGAILDVVVDVRVGSPTFGQWDSVLLDDTAKRAVFIDVGLGHAFYALDEKATVLYLCTSGYNPKAEHGINPLDRDIGIEWPHIGHTGRRLDPILSDKDAAAPTLKEAQEQGILPTFRG</sequence>
<dbReference type="NCBIfam" id="TIGR01221">
    <property type="entry name" value="rmlC"/>
    <property type="match status" value="1"/>
</dbReference>
<accession>A0A839RPA3</accession>
<feature type="binding site" evidence="3">
    <location>
        <position position="28"/>
    </location>
    <ligand>
        <name>substrate</name>
    </ligand>
</feature>
<dbReference type="GO" id="GO:0005829">
    <property type="term" value="C:cytosol"/>
    <property type="evidence" value="ECO:0007669"/>
    <property type="project" value="TreeGrafter"/>
</dbReference>
<dbReference type="GO" id="GO:0000271">
    <property type="term" value="P:polysaccharide biosynthetic process"/>
    <property type="evidence" value="ECO:0007669"/>
    <property type="project" value="TreeGrafter"/>
</dbReference>
<dbReference type="InterPro" id="IPR011051">
    <property type="entry name" value="RmlC_Cupin_sf"/>
</dbReference>
<dbReference type="GO" id="GO:0008830">
    <property type="term" value="F:dTDP-4-dehydrorhamnose 3,5-epimerase activity"/>
    <property type="evidence" value="ECO:0007669"/>
    <property type="project" value="UniProtKB-UniRule"/>
</dbReference>
<protein>
    <recommendedName>
        <fullName evidence="5">dTDP-4-dehydrorhamnose 3,5-epimerase</fullName>
        <ecNumber evidence="5">5.1.3.13</ecNumber>
    </recommendedName>
    <alternativeName>
        <fullName evidence="5">Thymidine diphospho-4-keto-rhamnose 3,5-epimerase</fullName>
    </alternativeName>
</protein>
<name>A0A839RPA3_9ACTN</name>
<feature type="site" description="Participates in a stacking interaction with the thymidine ring of dTDP-4-oxo-6-deoxyglucose" evidence="4">
    <location>
        <position position="138"/>
    </location>
</feature>
<comment type="subunit">
    <text evidence="5">Homodimer.</text>
</comment>
<keyword evidence="7" id="KW-1185">Reference proteome</keyword>
<feature type="binding site" evidence="3">
    <location>
        <position position="119"/>
    </location>
    <ligand>
        <name>substrate</name>
    </ligand>
</feature>
<comment type="caution">
    <text evidence="6">The sequence shown here is derived from an EMBL/GenBank/DDBJ whole genome shotgun (WGS) entry which is preliminary data.</text>
</comment>
<evidence type="ECO:0000313" key="6">
    <source>
        <dbReference type="EMBL" id="MBB3037954.1"/>
    </source>
</evidence>
<dbReference type="InterPro" id="IPR014710">
    <property type="entry name" value="RmlC-like_jellyroll"/>
</dbReference>
<dbReference type="CDD" id="cd00438">
    <property type="entry name" value="cupin_RmlC"/>
    <property type="match status" value="1"/>
</dbReference>
<dbReference type="InterPro" id="IPR000888">
    <property type="entry name" value="RmlC-like"/>
</dbReference>
<dbReference type="RefSeq" id="WP_064442421.1">
    <property type="nucleotide sequence ID" value="NZ_BDDI01000025.1"/>
</dbReference>
<gene>
    <name evidence="6" type="ORF">FHU29_002403</name>
</gene>
<dbReference type="EMBL" id="JACHWS010000002">
    <property type="protein sequence ID" value="MBB3037954.1"/>
    <property type="molecule type" value="Genomic_DNA"/>
</dbReference>
<dbReference type="PANTHER" id="PTHR21047">
    <property type="entry name" value="DTDP-6-DEOXY-D-GLUCOSE-3,5 EPIMERASE"/>
    <property type="match status" value="1"/>
</dbReference>
<feature type="binding site" evidence="3">
    <location>
        <position position="166"/>
    </location>
    <ligand>
        <name>substrate</name>
    </ligand>
</feature>
<evidence type="ECO:0000313" key="7">
    <source>
        <dbReference type="Proteomes" id="UP000567922"/>
    </source>
</evidence>
<evidence type="ECO:0000256" key="3">
    <source>
        <dbReference type="PIRSR" id="PIRSR600888-2"/>
    </source>
</evidence>
<comment type="catalytic activity">
    <reaction evidence="5">
        <text>dTDP-4-dehydro-6-deoxy-alpha-D-glucose = dTDP-4-dehydro-beta-L-rhamnose</text>
        <dbReference type="Rhea" id="RHEA:16969"/>
        <dbReference type="ChEBI" id="CHEBI:57649"/>
        <dbReference type="ChEBI" id="CHEBI:62830"/>
        <dbReference type="EC" id="5.1.3.13"/>
    </reaction>
</comment>
<dbReference type="Gene3D" id="2.60.120.10">
    <property type="entry name" value="Jelly Rolls"/>
    <property type="match status" value="1"/>
</dbReference>
<dbReference type="EC" id="5.1.3.13" evidence="5"/>
<evidence type="ECO:0000256" key="4">
    <source>
        <dbReference type="PIRSR" id="PIRSR600888-3"/>
    </source>
</evidence>
<feature type="binding site" evidence="3">
    <location>
        <position position="23"/>
    </location>
    <ligand>
        <name>substrate</name>
    </ligand>
</feature>
<feature type="binding site" evidence="3">
    <location>
        <position position="72"/>
    </location>
    <ligand>
        <name>substrate</name>
    </ligand>
</feature>
<comment type="pathway">
    <text evidence="5">Carbohydrate biosynthesis; dTDP-L-rhamnose biosynthesis.</text>
</comment>
<dbReference type="GO" id="GO:0019305">
    <property type="term" value="P:dTDP-rhamnose biosynthetic process"/>
    <property type="evidence" value="ECO:0007669"/>
    <property type="project" value="UniProtKB-UniRule"/>
</dbReference>
<reference evidence="6 7" key="1">
    <citation type="submission" date="2020-08" db="EMBL/GenBank/DDBJ databases">
        <title>Sequencing the genomes of 1000 actinobacteria strains.</title>
        <authorList>
            <person name="Klenk H.-P."/>
        </authorList>
    </citation>
    <scope>NUCLEOTIDE SEQUENCE [LARGE SCALE GENOMIC DNA]</scope>
    <source>
        <strain evidence="6 7">DSM 45258</strain>
    </source>
</reference>
<proteinExistence type="inferred from homology"/>
<feature type="binding site" evidence="3">
    <location>
        <begin position="47"/>
        <end position="49"/>
    </location>
    <ligand>
        <name>substrate</name>
    </ligand>
</feature>
<dbReference type="AlphaFoldDB" id="A0A839RPA3"/>
<feature type="binding site" evidence="3">
    <location>
        <position position="143"/>
    </location>
    <ligand>
        <name>substrate</name>
    </ligand>
</feature>
<evidence type="ECO:0000256" key="5">
    <source>
        <dbReference type="RuleBase" id="RU364069"/>
    </source>
</evidence>
<comment type="similarity">
    <text evidence="1 5">Belongs to the dTDP-4-dehydrorhamnose 3,5-epimerase family.</text>
</comment>
<dbReference type="Pfam" id="PF00908">
    <property type="entry name" value="dTDP_sugar_isom"/>
    <property type="match status" value="1"/>
</dbReference>
<dbReference type="OrthoDB" id="9800680at2"/>
<comment type="function">
    <text evidence="5">Catalyzes the epimerization of the C3' and C5'positions of dTDP-6-deoxy-D-xylo-4-hexulose, forming dTDP-6-deoxy-L-lyxo-4-hexulose.</text>
</comment>
<evidence type="ECO:0000256" key="1">
    <source>
        <dbReference type="ARBA" id="ARBA00010154"/>
    </source>
</evidence>
<evidence type="ECO:0000256" key="2">
    <source>
        <dbReference type="PIRSR" id="PIRSR600888-1"/>
    </source>
</evidence>
<feature type="active site" description="Proton acceptor" evidence="2">
    <location>
        <position position="62"/>
    </location>
</feature>
<dbReference type="PANTHER" id="PTHR21047:SF2">
    <property type="entry name" value="THYMIDINE DIPHOSPHO-4-KETO-RHAMNOSE 3,5-EPIMERASE"/>
    <property type="match status" value="1"/>
</dbReference>
<dbReference type="Proteomes" id="UP000567922">
    <property type="component" value="Unassembled WGS sequence"/>
</dbReference>
<organism evidence="6 7">
    <name type="scientific">Hoyosella altamirensis</name>
    <dbReference type="NCBI Taxonomy" id="616997"/>
    <lineage>
        <taxon>Bacteria</taxon>
        <taxon>Bacillati</taxon>
        <taxon>Actinomycetota</taxon>
        <taxon>Actinomycetes</taxon>
        <taxon>Mycobacteriales</taxon>
        <taxon>Hoyosellaceae</taxon>
        <taxon>Hoyosella</taxon>
    </lineage>
</organism>
<feature type="binding site" evidence="3">
    <location>
        <position position="59"/>
    </location>
    <ligand>
        <name>substrate</name>
    </ligand>
</feature>
<dbReference type="SUPFAM" id="SSF51182">
    <property type="entry name" value="RmlC-like cupins"/>
    <property type="match status" value="1"/>
</dbReference>
<keyword evidence="5 6" id="KW-0413">Isomerase</keyword>
<dbReference type="UniPathway" id="UPA00124"/>
<feature type="active site" description="Proton donor" evidence="2">
    <location>
        <position position="132"/>
    </location>
</feature>